<keyword evidence="2" id="KW-1185">Reference proteome</keyword>
<dbReference type="EMBL" id="JACBKZ010000014">
    <property type="protein sequence ID" value="KAF5931508.1"/>
    <property type="molecule type" value="Genomic_DNA"/>
</dbReference>
<accession>A0A7J7FV11</accession>
<reference evidence="1 2" key="2">
    <citation type="submission" date="2020-07" db="EMBL/GenBank/DDBJ databases">
        <title>Genome assembly of wild tea tree DASZ reveals pedigree and selection history of tea varieties.</title>
        <authorList>
            <person name="Zhang W."/>
        </authorList>
    </citation>
    <scope>NUCLEOTIDE SEQUENCE [LARGE SCALE GENOMIC DNA]</scope>
    <source>
        <strain evidence="2">cv. G240</strain>
        <tissue evidence="1">Leaf</tissue>
    </source>
</reference>
<dbReference type="Proteomes" id="UP000593564">
    <property type="component" value="Unassembled WGS sequence"/>
</dbReference>
<dbReference type="AlphaFoldDB" id="A0A7J7FV11"/>
<proteinExistence type="predicted"/>
<organism evidence="1 2">
    <name type="scientific">Camellia sinensis</name>
    <name type="common">Tea plant</name>
    <name type="synonym">Thea sinensis</name>
    <dbReference type="NCBI Taxonomy" id="4442"/>
    <lineage>
        <taxon>Eukaryota</taxon>
        <taxon>Viridiplantae</taxon>
        <taxon>Streptophyta</taxon>
        <taxon>Embryophyta</taxon>
        <taxon>Tracheophyta</taxon>
        <taxon>Spermatophyta</taxon>
        <taxon>Magnoliopsida</taxon>
        <taxon>eudicotyledons</taxon>
        <taxon>Gunneridae</taxon>
        <taxon>Pentapetalae</taxon>
        <taxon>asterids</taxon>
        <taxon>Ericales</taxon>
        <taxon>Theaceae</taxon>
        <taxon>Camellia</taxon>
    </lineage>
</organism>
<sequence>MDLISRMLIGSLSFWEVLLEKALDQLLFLTGNSSTSRDYHYRNEFGRGKVLGVVDLRGRKYVQGEIPAVQEGVGQANVAEPVGQQAMGALAREIAGALGILRAGNQVAEAGPSFLEEGVLPV</sequence>
<name>A0A7J7FV11_CAMSI</name>
<protein>
    <submittedName>
        <fullName evidence="1">Uncharacterized protein</fullName>
    </submittedName>
</protein>
<gene>
    <name evidence="1" type="ORF">HYC85_027679</name>
</gene>
<evidence type="ECO:0000313" key="2">
    <source>
        <dbReference type="Proteomes" id="UP000593564"/>
    </source>
</evidence>
<reference evidence="2" key="1">
    <citation type="journal article" date="2020" name="Nat. Commun.">
        <title>Genome assembly of wild tea tree DASZ reveals pedigree and selection history of tea varieties.</title>
        <authorList>
            <person name="Zhang W."/>
            <person name="Zhang Y."/>
            <person name="Qiu H."/>
            <person name="Guo Y."/>
            <person name="Wan H."/>
            <person name="Zhang X."/>
            <person name="Scossa F."/>
            <person name="Alseekh S."/>
            <person name="Zhang Q."/>
            <person name="Wang P."/>
            <person name="Xu L."/>
            <person name="Schmidt M.H."/>
            <person name="Jia X."/>
            <person name="Li D."/>
            <person name="Zhu A."/>
            <person name="Guo F."/>
            <person name="Chen W."/>
            <person name="Ni D."/>
            <person name="Usadel B."/>
            <person name="Fernie A.R."/>
            <person name="Wen W."/>
        </authorList>
    </citation>
    <scope>NUCLEOTIDE SEQUENCE [LARGE SCALE GENOMIC DNA]</scope>
    <source>
        <strain evidence="2">cv. G240</strain>
    </source>
</reference>
<comment type="caution">
    <text evidence="1">The sequence shown here is derived from an EMBL/GenBank/DDBJ whole genome shotgun (WGS) entry which is preliminary data.</text>
</comment>
<evidence type="ECO:0000313" key="1">
    <source>
        <dbReference type="EMBL" id="KAF5931508.1"/>
    </source>
</evidence>